<dbReference type="EMBL" id="BMKN01000003">
    <property type="protein sequence ID" value="GGE60620.1"/>
    <property type="molecule type" value="Genomic_DNA"/>
</dbReference>
<dbReference type="Pfam" id="PF00300">
    <property type="entry name" value="His_Phos_1"/>
    <property type="match status" value="1"/>
</dbReference>
<accession>A0A917EMH7</accession>
<comment type="caution">
    <text evidence="1">The sequence shown here is derived from an EMBL/GenBank/DDBJ whole genome shotgun (WGS) entry which is preliminary data.</text>
</comment>
<dbReference type="Proteomes" id="UP000606730">
    <property type="component" value="Unassembled WGS sequence"/>
</dbReference>
<reference evidence="1" key="1">
    <citation type="journal article" date="2014" name="Int. J. Syst. Evol. Microbiol.">
        <title>Complete genome sequence of Corynebacterium casei LMG S-19264T (=DSM 44701T), isolated from a smear-ripened cheese.</title>
        <authorList>
            <consortium name="US DOE Joint Genome Institute (JGI-PGF)"/>
            <person name="Walter F."/>
            <person name="Albersmeier A."/>
            <person name="Kalinowski J."/>
            <person name="Ruckert C."/>
        </authorList>
    </citation>
    <scope>NUCLEOTIDE SEQUENCE</scope>
    <source>
        <strain evidence="1">CGMCC 1.16012</strain>
    </source>
</reference>
<dbReference type="InterPro" id="IPR029033">
    <property type="entry name" value="His_PPase_superfam"/>
</dbReference>
<dbReference type="AlphaFoldDB" id="A0A917EMH7"/>
<gene>
    <name evidence="1" type="primary">bluF</name>
    <name evidence="1" type="ORF">GCM10011517_30190</name>
</gene>
<organism evidence="1 2">
    <name type="scientific">Actibacterium pelagium</name>
    <dbReference type="NCBI Taxonomy" id="2029103"/>
    <lineage>
        <taxon>Bacteria</taxon>
        <taxon>Pseudomonadati</taxon>
        <taxon>Pseudomonadota</taxon>
        <taxon>Alphaproteobacteria</taxon>
        <taxon>Rhodobacterales</taxon>
        <taxon>Roseobacteraceae</taxon>
        <taxon>Actibacterium</taxon>
    </lineage>
</organism>
<dbReference type="Gene3D" id="3.40.50.1240">
    <property type="entry name" value="Phosphoglycerate mutase-like"/>
    <property type="match status" value="1"/>
</dbReference>
<dbReference type="InterPro" id="IPR013078">
    <property type="entry name" value="His_Pase_superF_clade-1"/>
</dbReference>
<protein>
    <submittedName>
        <fullName evidence="1">Alpha-ribazole-5'-phosphate phosphatase</fullName>
    </submittedName>
</protein>
<dbReference type="SMART" id="SM00855">
    <property type="entry name" value="PGAM"/>
    <property type="match status" value="1"/>
</dbReference>
<proteinExistence type="predicted"/>
<name>A0A917EMH7_9RHOB</name>
<sequence length="181" mass="19455">MSLIRHAPAQDGGCLAGRRDVPAHPGDAAQIEALQALLGQPDVLISSPAQRCLQTTNMLWPDLKPTEVPSLWEQDFGDWEGTPYGELPDIGLLATSELAAHRPPNGESFNDLRHRISEGLKNHIGKDATIICHAGVIRAALSWALDLGPSALSFAIEPLSLTQIELTSAGNRATRVNWTVS</sequence>
<keyword evidence="2" id="KW-1185">Reference proteome</keyword>
<reference evidence="1" key="2">
    <citation type="submission" date="2020-09" db="EMBL/GenBank/DDBJ databases">
        <authorList>
            <person name="Sun Q."/>
            <person name="Zhou Y."/>
        </authorList>
    </citation>
    <scope>NUCLEOTIDE SEQUENCE</scope>
    <source>
        <strain evidence="1">CGMCC 1.16012</strain>
    </source>
</reference>
<evidence type="ECO:0000313" key="2">
    <source>
        <dbReference type="Proteomes" id="UP000606730"/>
    </source>
</evidence>
<dbReference type="SUPFAM" id="SSF53254">
    <property type="entry name" value="Phosphoglycerate mutase-like"/>
    <property type="match status" value="1"/>
</dbReference>
<dbReference type="CDD" id="cd07067">
    <property type="entry name" value="HP_PGM_like"/>
    <property type="match status" value="1"/>
</dbReference>
<evidence type="ECO:0000313" key="1">
    <source>
        <dbReference type="EMBL" id="GGE60620.1"/>
    </source>
</evidence>